<sequence>MMEVDERTPAEPPKIPIETWQCIFQYLTRVGDLYNVSLTSRYMYEAVQPILYQQLCLDPNFYAIYTLSLLRRKPNLCHRVMHLTLLHATERPITEDTCNEAIYVYEDLGLPMVPCPPGFTHASFLWSPLGLQGNPQRSSIVGPELCHRPMFSFIRRFTNLTTLQILDDVIPPDFFAAISSLLQLKKLVLKDLVISPELRAFIGQSLPLQELTMIRCINKPYVADSNAAGHLCESLIRNSPNLKILVMDSFVERVAFNLLSDLEFPPPIEVFVSNGMSQQDPDTAVLRSVLNNLPTVTTLSMTRIPRELGTLLPRGALPKLASIKGQIKSIGIFFNSERPIEEVTITDTPASAGGVSWDTQLIQFFELINAYGVVLRSLSFSVGQWSEEVFLCICKLFPKLKVLKIQCNTGNVDQVCVNYL</sequence>
<dbReference type="AlphaFoldDB" id="A0A0C9UBQ4"/>
<dbReference type="Pfam" id="PF12937">
    <property type="entry name" value="F-box-like"/>
    <property type="match status" value="1"/>
</dbReference>
<proteinExistence type="predicted"/>
<organism evidence="2 3">
    <name type="scientific">Sphaerobolus stellatus (strain SS14)</name>
    <dbReference type="NCBI Taxonomy" id="990650"/>
    <lineage>
        <taxon>Eukaryota</taxon>
        <taxon>Fungi</taxon>
        <taxon>Dikarya</taxon>
        <taxon>Basidiomycota</taxon>
        <taxon>Agaricomycotina</taxon>
        <taxon>Agaricomycetes</taxon>
        <taxon>Phallomycetidae</taxon>
        <taxon>Geastrales</taxon>
        <taxon>Sphaerobolaceae</taxon>
        <taxon>Sphaerobolus</taxon>
    </lineage>
</organism>
<dbReference type="Gene3D" id="3.80.10.10">
    <property type="entry name" value="Ribonuclease Inhibitor"/>
    <property type="match status" value="1"/>
</dbReference>
<accession>A0A0C9UBQ4</accession>
<feature type="domain" description="F-box" evidence="1">
    <location>
        <begin position="15"/>
        <end position="57"/>
    </location>
</feature>
<dbReference type="EMBL" id="KN837365">
    <property type="protein sequence ID" value="KIJ26532.1"/>
    <property type="molecule type" value="Genomic_DNA"/>
</dbReference>
<dbReference type="SUPFAM" id="SSF81383">
    <property type="entry name" value="F-box domain"/>
    <property type="match status" value="1"/>
</dbReference>
<dbReference type="InterPro" id="IPR036047">
    <property type="entry name" value="F-box-like_dom_sf"/>
</dbReference>
<reference evidence="2 3" key="1">
    <citation type="submission" date="2014-06" db="EMBL/GenBank/DDBJ databases">
        <title>Evolutionary Origins and Diversification of the Mycorrhizal Mutualists.</title>
        <authorList>
            <consortium name="DOE Joint Genome Institute"/>
            <consortium name="Mycorrhizal Genomics Consortium"/>
            <person name="Kohler A."/>
            <person name="Kuo A."/>
            <person name="Nagy L.G."/>
            <person name="Floudas D."/>
            <person name="Copeland A."/>
            <person name="Barry K.W."/>
            <person name="Cichocki N."/>
            <person name="Veneault-Fourrey C."/>
            <person name="LaButti K."/>
            <person name="Lindquist E.A."/>
            <person name="Lipzen A."/>
            <person name="Lundell T."/>
            <person name="Morin E."/>
            <person name="Murat C."/>
            <person name="Riley R."/>
            <person name="Ohm R."/>
            <person name="Sun H."/>
            <person name="Tunlid A."/>
            <person name="Henrissat B."/>
            <person name="Grigoriev I.V."/>
            <person name="Hibbett D.S."/>
            <person name="Martin F."/>
        </authorList>
    </citation>
    <scope>NUCLEOTIDE SEQUENCE [LARGE SCALE GENOMIC DNA]</scope>
    <source>
        <strain evidence="2 3">SS14</strain>
    </source>
</reference>
<evidence type="ECO:0000313" key="2">
    <source>
        <dbReference type="EMBL" id="KIJ26532.1"/>
    </source>
</evidence>
<gene>
    <name evidence="2" type="ORF">M422DRAFT_38172</name>
</gene>
<dbReference type="OrthoDB" id="3256985at2759"/>
<dbReference type="InterPro" id="IPR001810">
    <property type="entry name" value="F-box_dom"/>
</dbReference>
<protein>
    <recommendedName>
        <fullName evidence="1">F-box domain-containing protein</fullName>
    </recommendedName>
</protein>
<evidence type="ECO:0000259" key="1">
    <source>
        <dbReference type="Pfam" id="PF12937"/>
    </source>
</evidence>
<dbReference type="Proteomes" id="UP000054279">
    <property type="component" value="Unassembled WGS sequence"/>
</dbReference>
<evidence type="ECO:0000313" key="3">
    <source>
        <dbReference type="Proteomes" id="UP000054279"/>
    </source>
</evidence>
<dbReference type="InterPro" id="IPR032675">
    <property type="entry name" value="LRR_dom_sf"/>
</dbReference>
<dbReference type="SUPFAM" id="SSF52047">
    <property type="entry name" value="RNI-like"/>
    <property type="match status" value="1"/>
</dbReference>
<dbReference type="HOGENOM" id="CLU_654111_0_0_1"/>
<keyword evidence="3" id="KW-1185">Reference proteome</keyword>
<name>A0A0C9UBQ4_SPHS4</name>